<keyword evidence="3" id="KW-1185">Reference proteome</keyword>
<gene>
    <name evidence="2" type="ORF">G3446_14295</name>
</gene>
<evidence type="ECO:0000313" key="2">
    <source>
        <dbReference type="EMBL" id="NEV63043.1"/>
    </source>
</evidence>
<keyword evidence="1" id="KW-0472">Membrane</keyword>
<accession>A0A6M0K287</accession>
<reference evidence="2 3" key="1">
    <citation type="submission" date="2020-02" db="EMBL/GenBank/DDBJ databases">
        <title>Genome sequences of Thiorhodococcus mannitoliphagus and Thiorhodococcus minor, purple sulfur photosynthetic bacteria in the gammaproteobacterial family, Chromatiaceae.</title>
        <authorList>
            <person name="Aviles F.A."/>
            <person name="Meyer T.E."/>
            <person name="Kyndt J.A."/>
        </authorList>
    </citation>
    <scope>NUCLEOTIDE SEQUENCE [LARGE SCALE GENOMIC DNA]</scope>
    <source>
        <strain evidence="2 3">DSM 11518</strain>
    </source>
</reference>
<dbReference type="RefSeq" id="WP_164453507.1">
    <property type="nucleotide sequence ID" value="NZ_JAAIJQ010000040.1"/>
</dbReference>
<sequence>MEYDRSFALVEAVILVGLFFWLRYINSLGSGGKAREEVEQRADASREP</sequence>
<dbReference type="AlphaFoldDB" id="A0A6M0K287"/>
<organism evidence="2 3">
    <name type="scientific">Thiorhodococcus minor</name>
    <dbReference type="NCBI Taxonomy" id="57489"/>
    <lineage>
        <taxon>Bacteria</taxon>
        <taxon>Pseudomonadati</taxon>
        <taxon>Pseudomonadota</taxon>
        <taxon>Gammaproteobacteria</taxon>
        <taxon>Chromatiales</taxon>
        <taxon>Chromatiaceae</taxon>
        <taxon>Thiorhodococcus</taxon>
    </lineage>
</organism>
<dbReference type="EMBL" id="JAAIJQ010000040">
    <property type="protein sequence ID" value="NEV63043.1"/>
    <property type="molecule type" value="Genomic_DNA"/>
</dbReference>
<dbReference type="Proteomes" id="UP000483379">
    <property type="component" value="Unassembled WGS sequence"/>
</dbReference>
<protein>
    <submittedName>
        <fullName evidence="2">Uncharacterized protein</fullName>
    </submittedName>
</protein>
<feature type="transmembrane region" description="Helical" evidence="1">
    <location>
        <begin position="6"/>
        <end position="25"/>
    </location>
</feature>
<keyword evidence="1" id="KW-1133">Transmembrane helix</keyword>
<proteinExistence type="predicted"/>
<evidence type="ECO:0000256" key="1">
    <source>
        <dbReference type="SAM" id="Phobius"/>
    </source>
</evidence>
<name>A0A6M0K287_9GAMM</name>
<evidence type="ECO:0000313" key="3">
    <source>
        <dbReference type="Proteomes" id="UP000483379"/>
    </source>
</evidence>
<comment type="caution">
    <text evidence="2">The sequence shown here is derived from an EMBL/GenBank/DDBJ whole genome shotgun (WGS) entry which is preliminary data.</text>
</comment>
<keyword evidence="1" id="KW-0812">Transmembrane</keyword>